<dbReference type="AlphaFoldDB" id="A0A6L3UXU8"/>
<evidence type="ECO:0000313" key="1">
    <source>
        <dbReference type="EMBL" id="KAB2328995.1"/>
    </source>
</evidence>
<gene>
    <name evidence="1" type="ORF">F7731_23555</name>
</gene>
<accession>A0A6L3UXU8</accession>
<dbReference type="EMBL" id="WBOS01000022">
    <property type="protein sequence ID" value="KAB2328995.1"/>
    <property type="molecule type" value="Genomic_DNA"/>
</dbReference>
<dbReference type="OrthoDB" id="2970090at2"/>
<evidence type="ECO:0008006" key="3">
    <source>
        <dbReference type="Google" id="ProtNLM"/>
    </source>
</evidence>
<evidence type="ECO:0000313" key="2">
    <source>
        <dbReference type="Proteomes" id="UP000481030"/>
    </source>
</evidence>
<comment type="caution">
    <text evidence="1">The sequence shown here is derived from an EMBL/GenBank/DDBJ whole genome shotgun (WGS) entry which is preliminary data.</text>
</comment>
<sequence>MDYVDPIPPVIQMLKPLFTQRIYGNLFPPNIAMPAILIRNAGGNGYTRLQILVRANSDIDAMQLLIDVMNTLERNASSIQLRGAWIEKESNPLPDRDEVTGKYEAWAYMRMEHLEA</sequence>
<protein>
    <recommendedName>
        <fullName evidence="3">DUF3168 domain-containing protein</fullName>
    </recommendedName>
</protein>
<organism evidence="1 2">
    <name type="scientific">Cytobacillus depressus</name>
    <dbReference type="NCBI Taxonomy" id="1602942"/>
    <lineage>
        <taxon>Bacteria</taxon>
        <taxon>Bacillati</taxon>
        <taxon>Bacillota</taxon>
        <taxon>Bacilli</taxon>
        <taxon>Bacillales</taxon>
        <taxon>Bacillaceae</taxon>
        <taxon>Cytobacillus</taxon>
    </lineage>
</organism>
<proteinExistence type="predicted"/>
<reference evidence="1 2" key="1">
    <citation type="journal article" date="2016" name="Antonie Van Leeuwenhoek">
        <title>Bacillus depressus sp. nov., isolated from soil of a sunflower field.</title>
        <authorList>
            <person name="Wei X."/>
            <person name="Xin D."/>
            <person name="Xin Y."/>
            <person name="Zhang H."/>
            <person name="Wang T."/>
            <person name="Zhang J."/>
        </authorList>
    </citation>
    <scope>NUCLEOTIDE SEQUENCE [LARGE SCALE GENOMIC DNA]</scope>
    <source>
        <strain evidence="1 2">BZ1</strain>
    </source>
</reference>
<name>A0A6L3UXU8_9BACI</name>
<keyword evidence="2" id="KW-1185">Reference proteome</keyword>
<dbReference type="Proteomes" id="UP000481030">
    <property type="component" value="Unassembled WGS sequence"/>
</dbReference>